<keyword evidence="2" id="KW-0675">Receptor</keyword>
<dbReference type="Proteomes" id="UP000078540">
    <property type="component" value="Unassembled WGS sequence"/>
</dbReference>
<keyword evidence="1" id="KW-0732">Signal</keyword>
<evidence type="ECO:0000313" key="3">
    <source>
        <dbReference type="Proteomes" id="UP000078540"/>
    </source>
</evidence>
<dbReference type="AlphaFoldDB" id="A0A195BLD7"/>
<proteinExistence type="predicted"/>
<protein>
    <submittedName>
        <fullName evidence="2">Glutamate receptor, ionotropic kainate 2</fullName>
    </submittedName>
</protein>
<gene>
    <name evidence="2" type="ORF">ALC53_04769</name>
</gene>
<evidence type="ECO:0000256" key="1">
    <source>
        <dbReference type="SAM" id="SignalP"/>
    </source>
</evidence>
<evidence type="ECO:0000313" key="2">
    <source>
        <dbReference type="EMBL" id="KYM85525.1"/>
    </source>
</evidence>
<accession>A0A195BLD7</accession>
<reference evidence="2 3" key="1">
    <citation type="submission" date="2015-09" db="EMBL/GenBank/DDBJ databases">
        <title>Atta colombica WGS genome.</title>
        <authorList>
            <person name="Nygaard S."/>
            <person name="Hu H."/>
            <person name="Boomsma J."/>
            <person name="Zhang G."/>
        </authorList>
    </citation>
    <scope>NUCLEOTIDE SEQUENCE [LARGE SCALE GENOMIC DNA]</scope>
    <source>
        <strain evidence="2">Treedump-2</strain>
        <tissue evidence="2">Whole body</tissue>
    </source>
</reference>
<feature type="signal peptide" evidence="1">
    <location>
        <begin position="1"/>
        <end position="16"/>
    </location>
</feature>
<keyword evidence="3" id="KW-1185">Reference proteome</keyword>
<dbReference type="EMBL" id="KQ976453">
    <property type="protein sequence ID" value="KYM85525.1"/>
    <property type="molecule type" value="Genomic_DNA"/>
</dbReference>
<organism evidence="2 3">
    <name type="scientific">Atta colombica</name>
    <dbReference type="NCBI Taxonomy" id="520822"/>
    <lineage>
        <taxon>Eukaryota</taxon>
        <taxon>Metazoa</taxon>
        <taxon>Ecdysozoa</taxon>
        <taxon>Arthropoda</taxon>
        <taxon>Hexapoda</taxon>
        <taxon>Insecta</taxon>
        <taxon>Pterygota</taxon>
        <taxon>Neoptera</taxon>
        <taxon>Endopterygota</taxon>
        <taxon>Hymenoptera</taxon>
        <taxon>Apocrita</taxon>
        <taxon>Aculeata</taxon>
        <taxon>Formicoidea</taxon>
        <taxon>Formicidae</taxon>
        <taxon>Myrmicinae</taxon>
        <taxon>Atta</taxon>
    </lineage>
</organism>
<dbReference type="STRING" id="520822.A0A195BLD7"/>
<name>A0A195BLD7_9HYME</name>
<sequence length="232" mass="26352">MLLLYITVVCIPITLGFPRKISIDKINKNVFQVANILACELINNGFATIFGPQDKITVSQSMCGNVINLYSHFDALSMVFIFIYELSKYAVFYDNADGLIRINRLQTLDLKHYQYSGVNLMSVRLIDPDSLIVRELIHRLSGMIRFKIIASETNLAITDLTAAKENVRFYDSFMNLNINVLYKILSKTLPGLLSFLRPFSKDIWVRVIGAYSIIICGFLKSSTGFAPKRYPL</sequence>
<feature type="chain" id="PRO_5008269539" evidence="1">
    <location>
        <begin position="17"/>
        <end position="232"/>
    </location>
</feature>